<evidence type="ECO:0000256" key="11">
    <source>
        <dbReference type="SAM" id="Phobius"/>
    </source>
</evidence>
<evidence type="ECO:0000259" key="13">
    <source>
        <dbReference type="Pfam" id="PF01435"/>
    </source>
</evidence>
<reference evidence="14" key="1">
    <citation type="submission" date="2018-07" db="EMBL/GenBank/DDBJ databases">
        <authorList>
            <person name="Somerville V."/>
        </authorList>
    </citation>
    <scope>NUCLEOTIDE SEQUENCE</scope>
    <source>
        <strain evidence="14">NWC_2_2</strain>
    </source>
</reference>
<name>A0A3G6JJG1_LACDL</name>
<dbReference type="PANTHER" id="PTHR43221">
    <property type="entry name" value="PROTEASE HTPX"/>
    <property type="match status" value="1"/>
</dbReference>
<comment type="similarity">
    <text evidence="10">Belongs to the peptidase M48 family.</text>
</comment>
<evidence type="ECO:0000256" key="10">
    <source>
        <dbReference type="RuleBase" id="RU003983"/>
    </source>
</evidence>
<evidence type="ECO:0000256" key="2">
    <source>
        <dbReference type="ARBA" id="ARBA00022670"/>
    </source>
</evidence>
<dbReference type="PANTHER" id="PTHR43221:SF2">
    <property type="entry name" value="PROTEASE HTPX HOMOLOG"/>
    <property type="match status" value="1"/>
</dbReference>
<dbReference type="Pfam" id="PF01435">
    <property type="entry name" value="Peptidase_M48"/>
    <property type="match status" value="1"/>
</dbReference>
<evidence type="ECO:0000256" key="6">
    <source>
        <dbReference type="ARBA" id="ARBA00022833"/>
    </source>
</evidence>
<keyword evidence="9 11" id="KW-0472">Membrane</keyword>
<evidence type="ECO:0000256" key="4">
    <source>
        <dbReference type="ARBA" id="ARBA00022723"/>
    </source>
</evidence>
<comment type="cofactor">
    <cofactor evidence="10">
        <name>Zn(2+)</name>
        <dbReference type="ChEBI" id="CHEBI:29105"/>
    </cofactor>
    <text evidence="10">Binds 1 zinc ion per subunit.</text>
</comment>
<dbReference type="GO" id="GO:0004222">
    <property type="term" value="F:metalloendopeptidase activity"/>
    <property type="evidence" value="ECO:0007669"/>
    <property type="project" value="InterPro"/>
</dbReference>
<keyword evidence="6 10" id="KW-0862">Zinc</keyword>
<evidence type="ECO:0000313" key="14">
    <source>
        <dbReference type="EMBL" id="AZA17088.1"/>
    </source>
</evidence>
<keyword evidence="1" id="KW-1003">Cell membrane</keyword>
<evidence type="ECO:0000256" key="5">
    <source>
        <dbReference type="ARBA" id="ARBA00022801"/>
    </source>
</evidence>
<keyword evidence="3 11" id="KW-0812">Transmembrane</keyword>
<keyword evidence="14" id="KW-0032">Aminotransferase</keyword>
<keyword evidence="14" id="KW-0808">Transferase</keyword>
<gene>
    <name evidence="14" type="ORF">DQL93_05590</name>
</gene>
<keyword evidence="8 10" id="KW-0482">Metalloprotease</keyword>
<dbReference type="AlphaFoldDB" id="A0A3G6JJG1"/>
<feature type="domain" description="Aminotransferase class I/classII large" evidence="12">
    <location>
        <begin position="4"/>
        <end position="140"/>
    </location>
</feature>
<dbReference type="GO" id="GO:0008483">
    <property type="term" value="F:transaminase activity"/>
    <property type="evidence" value="ECO:0007669"/>
    <property type="project" value="UniProtKB-KW"/>
</dbReference>
<dbReference type="InterPro" id="IPR015424">
    <property type="entry name" value="PyrdxlP-dep_Trfase"/>
</dbReference>
<dbReference type="GO" id="GO:0030170">
    <property type="term" value="F:pyridoxal phosphate binding"/>
    <property type="evidence" value="ECO:0007669"/>
    <property type="project" value="InterPro"/>
</dbReference>
<feature type="transmembrane region" description="Helical" evidence="11">
    <location>
        <begin position="228"/>
        <end position="251"/>
    </location>
</feature>
<dbReference type="InterPro" id="IPR001915">
    <property type="entry name" value="Peptidase_M48"/>
</dbReference>
<dbReference type="InterPro" id="IPR015421">
    <property type="entry name" value="PyrdxlP-dep_Trfase_major"/>
</dbReference>
<dbReference type="EMBL" id="CP031023">
    <property type="protein sequence ID" value="AZA17088.1"/>
    <property type="molecule type" value="Genomic_DNA"/>
</dbReference>
<dbReference type="SUPFAM" id="SSF53383">
    <property type="entry name" value="PLP-dependent transferases"/>
    <property type="match status" value="1"/>
</dbReference>
<evidence type="ECO:0000256" key="9">
    <source>
        <dbReference type="ARBA" id="ARBA00023136"/>
    </source>
</evidence>
<feature type="domain" description="Peptidase M48" evidence="13">
    <location>
        <begin position="150"/>
        <end position="371"/>
    </location>
</feature>
<dbReference type="Gene3D" id="3.40.640.10">
    <property type="entry name" value="Type I PLP-dependent aspartate aminotransferase-like (Major domain)"/>
    <property type="match status" value="1"/>
</dbReference>
<dbReference type="CDD" id="cd00609">
    <property type="entry name" value="AAT_like"/>
    <property type="match status" value="1"/>
</dbReference>
<organism evidence="14">
    <name type="scientific">Lactobacillus delbrueckii subsp. lactis</name>
    <dbReference type="NCBI Taxonomy" id="29397"/>
    <lineage>
        <taxon>Bacteria</taxon>
        <taxon>Bacillati</taxon>
        <taxon>Bacillota</taxon>
        <taxon>Bacilli</taxon>
        <taxon>Lactobacillales</taxon>
        <taxon>Lactobacillaceae</taxon>
        <taxon>Lactobacillus</taxon>
    </lineage>
</organism>
<dbReference type="GO" id="GO:0006508">
    <property type="term" value="P:proteolysis"/>
    <property type="evidence" value="ECO:0007669"/>
    <property type="project" value="UniProtKB-KW"/>
</dbReference>
<accession>A0A3G6JJG1</accession>
<evidence type="ECO:0000259" key="12">
    <source>
        <dbReference type="Pfam" id="PF00155"/>
    </source>
</evidence>
<evidence type="ECO:0000256" key="3">
    <source>
        <dbReference type="ARBA" id="ARBA00022692"/>
    </source>
</evidence>
<feature type="transmembrane region" description="Helical" evidence="11">
    <location>
        <begin position="257"/>
        <end position="284"/>
    </location>
</feature>
<dbReference type="CDD" id="cd07340">
    <property type="entry name" value="M48B_Htpx_like"/>
    <property type="match status" value="1"/>
</dbReference>
<proteinExistence type="inferred from homology"/>
<keyword evidence="2 10" id="KW-0645">Protease</keyword>
<keyword evidence="5 10" id="KW-0378">Hydrolase</keyword>
<dbReference type="Gene3D" id="3.30.2010.10">
    <property type="entry name" value="Metalloproteases ('zincins'), catalytic domain"/>
    <property type="match status" value="1"/>
</dbReference>
<dbReference type="InterPro" id="IPR050083">
    <property type="entry name" value="HtpX_protease"/>
</dbReference>
<keyword evidence="7 11" id="KW-1133">Transmembrane helix</keyword>
<evidence type="ECO:0000256" key="1">
    <source>
        <dbReference type="ARBA" id="ARBA00022475"/>
    </source>
</evidence>
<evidence type="ECO:0000256" key="7">
    <source>
        <dbReference type="ARBA" id="ARBA00022989"/>
    </source>
</evidence>
<evidence type="ECO:0000256" key="8">
    <source>
        <dbReference type="ARBA" id="ARBA00023049"/>
    </source>
</evidence>
<sequence>MVRQFTSPGDQILVQEPVYNMFYSVIEGNGRRVISSDLIYENSKYSVNWADLEEKLATPSVRMMVFCNPHNPIGYAWSEEEVKRIAELCAKHQVLLISDEIHGDLVLTDEDITPAFTVDWDAKNWVVSLISPSKTFNITHAVEINQENVPQLYEMVEEMSLAAGIPMPKVYAIPSNIPNAFATGRDPEHASLAVTSGLVKIMNHDELLGVIGHEISHIRNYDLRVTTITSALSSFIYLAAVYLLALGWTLFKMDGGVITKCICWFFGSIALAVGAGLFIVALPITKLLNLSMSRQREYLADIGSVDLTRNPKCIVGALKKLEAIEQQYQQQKENPMVSALAFNNFQVKHWWTNLISDHPSLDRRIDRLEHTADLPK</sequence>
<dbReference type="Pfam" id="PF00155">
    <property type="entry name" value="Aminotran_1_2"/>
    <property type="match status" value="1"/>
</dbReference>
<protein>
    <submittedName>
        <fullName evidence="14">Aminotransferase class I/II-fold pyridoxal phosphate-dependent enzyme</fullName>
    </submittedName>
</protein>
<dbReference type="GO" id="GO:0046872">
    <property type="term" value="F:metal ion binding"/>
    <property type="evidence" value="ECO:0007669"/>
    <property type="project" value="UniProtKB-KW"/>
</dbReference>
<dbReference type="InterPro" id="IPR004839">
    <property type="entry name" value="Aminotransferase_I/II_large"/>
</dbReference>
<keyword evidence="4" id="KW-0479">Metal-binding</keyword>